<protein>
    <submittedName>
        <fullName evidence="3">3-xylosyltransferase (Protein XYLOGALACTURONAN DEFICIENT 1)</fullName>
    </submittedName>
</protein>
<comment type="similarity">
    <text evidence="1">Belongs to the glycosyltransferase 47 family.</text>
</comment>
<evidence type="ECO:0000313" key="4">
    <source>
        <dbReference type="Proteomes" id="UP001642464"/>
    </source>
</evidence>
<keyword evidence="4" id="KW-1185">Reference proteome</keyword>
<dbReference type="PANTHER" id="PTHR11062">
    <property type="entry name" value="EXOSTOSIN HEPARAN SULFATE GLYCOSYLTRANSFERASE -RELATED"/>
    <property type="match status" value="1"/>
</dbReference>
<comment type="caution">
    <text evidence="3">The sequence shown here is derived from an EMBL/GenBank/DDBJ whole genome shotgun (WGS) entry which is preliminary data.</text>
</comment>
<dbReference type="InterPro" id="IPR004263">
    <property type="entry name" value="Exostosin"/>
</dbReference>
<dbReference type="EMBL" id="CAXAMM010022958">
    <property type="protein sequence ID" value="CAK9052854.1"/>
    <property type="molecule type" value="Genomic_DNA"/>
</dbReference>
<reference evidence="3 4" key="1">
    <citation type="submission" date="2024-02" db="EMBL/GenBank/DDBJ databases">
        <authorList>
            <person name="Chen Y."/>
            <person name="Shah S."/>
            <person name="Dougan E. K."/>
            <person name="Thang M."/>
            <person name="Chan C."/>
        </authorList>
    </citation>
    <scope>NUCLEOTIDE SEQUENCE [LARGE SCALE GENOMIC DNA]</scope>
</reference>
<dbReference type="Pfam" id="PF03016">
    <property type="entry name" value="Exostosin_GT47"/>
    <property type="match status" value="1"/>
</dbReference>
<dbReference type="InterPro" id="IPR040911">
    <property type="entry name" value="Exostosin_GT47"/>
</dbReference>
<dbReference type="Proteomes" id="UP001642464">
    <property type="component" value="Unassembled WGS sequence"/>
</dbReference>
<dbReference type="PANTHER" id="PTHR11062:SF281">
    <property type="entry name" value="EXOSTOSIN-LIKE 2"/>
    <property type="match status" value="1"/>
</dbReference>
<evidence type="ECO:0000256" key="1">
    <source>
        <dbReference type="ARBA" id="ARBA00010271"/>
    </source>
</evidence>
<accession>A0ABP0MS50</accession>
<evidence type="ECO:0000259" key="2">
    <source>
        <dbReference type="Pfam" id="PF03016"/>
    </source>
</evidence>
<evidence type="ECO:0000313" key="3">
    <source>
        <dbReference type="EMBL" id="CAK9052854.1"/>
    </source>
</evidence>
<name>A0ABP0MS50_9DINO</name>
<proteinExistence type="inferred from homology"/>
<feature type="domain" description="Exostosin GT47" evidence="2">
    <location>
        <begin position="9"/>
        <end position="89"/>
    </location>
</feature>
<organism evidence="3 4">
    <name type="scientific">Durusdinium trenchii</name>
    <dbReference type="NCBI Taxonomy" id="1381693"/>
    <lineage>
        <taxon>Eukaryota</taxon>
        <taxon>Sar</taxon>
        <taxon>Alveolata</taxon>
        <taxon>Dinophyceae</taxon>
        <taxon>Suessiales</taxon>
        <taxon>Symbiodiniaceae</taxon>
        <taxon>Durusdinium</taxon>
    </lineage>
</organism>
<sequence length="174" mass="19854">MAHEPDLHIRQDVPYMEAARGALSSKFCFVPRGKSAWSSRFFRVLFADCVPVLLNDFYEPPFGEIFDPSSFVVRWPMQRVGHELLETLRKVTPEAYEKILKDWMEAWPGAQPAMLVCVDTFRDGPRANRHSEGQAGWSLPSLEDSKCIYWGDETSSHSPEGFPLAKPWEGFPCT</sequence>
<gene>
    <name evidence="3" type="ORF">SCF082_LOCUS28872</name>
</gene>